<reference evidence="2" key="1">
    <citation type="submission" date="2018-01" db="EMBL/GenBank/DDBJ databases">
        <title>An insight into the sialome of Amazonian anophelines.</title>
        <authorList>
            <person name="Ribeiro J.M."/>
            <person name="Scarpassa V."/>
            <person name="Calvo E."/>
        </authorList>
    </citation>
    <scope>NUCLEOTIDE SEQUENCE</scope>
    <source>
        <tissue evidence="2">Salivary glands</tissue>
    </source>
</reference>
<proteinExistence type="predicted"/>
<evidence type="ECO:0000256" key="1">
    <source>
        <dbReference type="SAM" id="Phobius"/>
    </source>
</evidence>
<keyword evidence="1" id="KW-0472">Membrane</keyword>
<protein>
    <submittedName>
        <fullName evidence="2">Putative secreted peptide</fullName>
    </submittedName>
</protein>
<dbReference type="EMBL" id="GGFM01009980">
    <property type="protein sequence ID" value="MBW30731.1"/>
    <property type="molecule type" value="Transcribed_RNA"/>
</dbReference>
<accession>A0A2M3ZQA8</accession>
<evidence type="ECO:0000313" key="2">
    <source>
        <dbReference type="EMBL" id="MBW30731.1"/>
    </source>
</evidence>
<feature type="transmembrane region" description="Helical" evidence="1">
    <location>
        <begin position="55"/>
        <end position="72"/>
    </location>
</feature>
<keyword evidence="1" id="KW-0812">Transmembrane</keyword>
<keyword evidence="1" id="KW-1133">Transmembrane helix</keyword>
<name>A0A2M3ZQA8_9DIPT</name>
<organism evidence="2">
    <name type="scientific">Anopheles braziliensis</name>
    <dbReference type="NCBI Taxonomy" id="58242"/>
    <lineage>
        <taxon>Eukaryota</taxon>
        <taxon>Metazoa</taxon>
        <taxon>Ecdysozoa</taxon>
        <taxon>Arthropoda</taxon>
        <taxon>Hexapoda</taxon>
        <taxon>Insecta</taxon>
        <taxon>Pterygota</taxon>
        <taxon>Neoptera</taxon>
        <taxon>Endopterygota</taxon>
        <taxon>Diptera</taxon>
        <taxon>Nematocera</taxon>
        <taxon>Culicoidea</taxon>
        <taxon>Culicidae</taxon>
        <taxon>Anophelinae</taxon>
        <taxon>Anopheles</taxon>
    </lineage>
</organism>
<dbReference type="AlphaFoldDB" id="A0A2M3ZQA8"/>
<sequence>MERKWPRGLLLLLLLQHVAENAILIYFVKVFASGAPMVYSLGDIRERGEGIEGRSLVSVSLYLFLYLFLYRIGRNVNIWWVKGC</sequence>